<evidence type="ECO:0000313" key="3">
    <source>
        <dbReference type="Proteomes" id="UP000595437"/>
    </source>
</evidence>
<feature type="compositionally biased region" description="Basic and acidic residues" evidence="1">
    <location>
        <begin position="111"/>
        <end position="125"/>
    </location>
</feature>
<feature type="compositionally biased region" description="Basic and acidic residues" evidence="1">
    <location>
        <begin position="39"/>
        <end position="50"/>
    </location>
</feature>
<feature type="compositionally biased region" description="Low complexity" evidence="1">
    <location>
        <begin position="12"/>
        <end position="38"/>
    </location>
</feature>
<feature type="region of interest" description="Disordered" evidence="1">
    <location>
        <begin position="1"/>
        <end position="184"/>
    </location>
</feature>
<sequence length="269" mass="28285">MEDNTGMTHQGSNASNPSSTSHPSNHSSHTNTANNTTTAKEDVYEFKASKDAPSNTTSRVEDLKAHEAGEGSAAGSSSSGASGPHETTSTGAEKRPFAPGEESSNSSSCSEEDHRARKKAKKEEIASASSTNKVGRCSRGNSMEKVSPKTRSALSSSDGSPKSKEEFEGAEEEGGGPEESGSKIPFLTLKFPHSKLYSRGTTMRIVIPIAVDRLGIVSGRPPWAKTEEEGPHQDWIRRVDAICSIIITKKRVATGVTLIVAGATAVGAL</sequence>
<organism evidence="2 3">
    <name type="scientific">Caligus rogercresseyi</name>
    <name type="common">Sea louse</name>
    <dbReference type="NCBI Taxonomy" id="217165"/>
    <lineage>
        <taxon>Eukaryota</taxon>
        <taxon>Metazoa</taxon>
        <taxon>Ecdysozoa</taxon>
        <taxon>Arthropoda</taxon>
        <taxon>Crustacea</taxon>
        <taxon>Multicrustacea</taxon>
        <taxon>Hexanauplia</taxon>
        <taxon>Copepoda</taxon>
        <taxon>Siphonostomatoida</taxon>
        <taxon>Caligidae</taxon>
        <taxon>Caligus</taxon>
    </lineage>
</organism>
<proteinExistence type="predicted"/>
<evidence type="ECO:0000256" key="1">
    <source>
        <dbReference type="SAM" id="MobiDB-lite"/>
    </source>
</evidence>
<gene>
    <name evidence="2" type="ORF">FKW44_021220</name>
</gene>
<feature type="compositionally biased region" description="Low complexity" evidence="1">
    <location>
        <begin position="70"/>
        <end position="83"/>
    </location>
</feature>
<protein>
    <submittedName>
        <fullName evidence="2">Uncharacterized protein</fullName>
    </submittedName>
</protein>
<dbReference type="EMBL" id="CP045904">
    <property type="protein sequence ID" value="QQP36198.1"/>
    <property type="molecule type" value="Genomic_DNA"/>
</dbReference>
<dbReference type="AlphaFoldDB" id="A0A7T8GR26"/>
<evidence type="ECO:0000313" key="2">
    <source>
        <dbReference type="EMBL" id="QQP36198.1"/>
    </source>
</evidence>
<feature type="compositionally biased region" description="Basic and acidic residues" evidence="1">
    <location>
        <begin position="59"/>
        <end position="69"/>
    </location>
</feature>
<reference evidence="3" key="1">
    <citation type="submission" date="2021-01" db="EMBL/GenBank/DDBJ databases">
        <title>Caligus Genome Assembly.</title>
        <authorList>
            <person name="Gallardo-Escarate C."/>
        </authorList>
    </citation>
    <scope>NUCLEOTIDE SEQUENCE [LARGE SCALE GENOMIC DNA]</scope>
</reference>
<name>A0A7T8GR26_CALRO</name>
<feature type="compositionally biased region" description="Polar residues" evidence="1">
    <location>
        <begin position="149"/>
        <end position="160"/>
    </location>
</feature>
<accession>A0A7T8GR26</accession>
<dbReference type="Proteomes" id="UP000595437">
    <property type="component" value="Chromosome 15"/>
</dbReference>
<feature type="compositionally biased region" description="Polar residues" evidence="1">
    <location>
        <begin position="1"/>
        <end position="11"/>
    </location>
</feature>
<keyword evidence="3" id="KW-1185">Reference proteome</keyword>